<evidence type="ECO:0000313" key="2">
    <source>
        <dbReference type="EMBL" id="MEV0971986.1"/>
    </source>
</evidence>
<dbReference type="PRINTS" id="PR00420">
    <property type="entry name" value="RNGMNOXGNASE"/>
</dbReference>
<reference evidence="2 3" key="1">
    <citation type="submission" date="2024-06" db="EMBL/GenBank/DDBJ databases">
        <title>The Natural Products Discovery Center: Release of the First 8490 Sequenced Strains for Exploring Actinobacteria Biosynthetic Diversity.</title>
        <authorList>
            <person name="Kalkreuter E."/>
            <person name="Kautsar S.A."/>
            <person name="Yang D."/>
            <person name="Bader C.D."/>
            <person name="Teijaro C.N."/>
            <person name="Fluegel L."/>
            <person name="Davis C.M."/>
            <person name="Simpson J.R."/>
            <person name="Lauterbach L."/>
            <person name="Steele A.D."/>
            <person name="Gui C."/>
            <person name="Meng S."/>
            <person name="Li G."/>
            <person name="Viehrig K."/>
            <person name="Ye F."/>
            <person name="Su P."/>
            <person name="Kiefer A.F."/>
            <person name="Nichols A."/>
            <person name="Cepeda A.J."/>
            <person name="Yan W."/>
            <person name="Fan B."/>
            <person name="Jiang Y."/>
            <person name="Adhikari A."/>
            <person name="Zheng C.-J."/>
            <person name="Schuster L."/>
            <person name="Cowan T.M."/>
            <person name="Smanski M.J."/>
            <person name="Chevrette M.G."/>
            <person name="De Carvalho L.P.S."/>
            <person name="Shen B."/>
        </authorList>
    </citation>
    <scope>NUCLEOTIDE SEQUENCE [LARGE SCALE GENOMIC DNA]</scope>
    <source>
        <strain evidence="2 3">NPDC050100</strain>
    </source>
</reference>
<dbReference type="InterPro" id="IPR011777">
    <property type="entry name" value="Geranylgeranyl_Rdtase_fam"/>
</dbReference>
<dbReference type="InterPro" id="IPR050407">
    <property type="entry name" value="Geranylgeranyl_reductase"/>
</dbReference>
<dbReference type="Gene3D" id="3.50.50.60">
    <property type="entry name" value="FAD/NAD(P)-binding domain"/>
    <property type="match status" value="1"/>
</dbReference>
<proteinExistence type="predicted"/>
<dbReference type="PANTHER" id="PTHR42685:SF22">
    <property type="entry name" value="CONDITIONED MEDIUM FACTOR RECEPTOR 1"/>
    <property type="match status" value="1"/>
</dbReference>
<comment type="caution">
    <text evidence="2">The sequence shown here is derived from an EMBL/GenBank/DDBJ whole genome shotgun (WGS) entry which is preliminary data.</text>
</comment>
<feature type="domain" description="FAD-binding" evidence="1">
    <location>
        <begin position="9"/>
        <end position="179"/>
    </location>
</feature>
<evidence type="ECO:0000259" key="1">
    <source>
        <dbReference type="Pfam" id="PF01494"/>
    </source>
</evidence>
<gene>
    <name evidence="2" type="ORF">AB0I59_25570</name>
</gene>
<dbReference type="SUPFAM" id="SSF51905">
    <property type="entry name" value="FAD/NAD(P)-binding domain"/>
    <property type="match status" value="1"/>
</dbReference>
<organism evidence="2 3">
    <name type="scientific">Microtetraspora glauca</name>
    <dbReference type="NCBI Taxonomy" id="1996"/>
    <lineage>
        <taxon>Bacteria</taxon>
        <taxon>Bacillati</taxon>
        <taxon>Actinomycetota</taxon>
        <taxon>Actinomycetes</taxon>
        <taxon>Streptosporangiales</taxon>
        <taxon>Streptosporangiaceae</taxon>
        <taxon>Microtetraspora</taxon>
    </lineage>
</organism>
<protein>
    <submittedName>
        <fullName evidence="2">Geranylgeranyl reductase family protein</fullName>
    </submittedName>
</protein>
<evidence type="ECO:0000313" key="3">
    <source>
        <dbReference type="Proteomes" id="UP001551675"/>
    </source>
</evidence>
<dbReference type="NCBIfam" id="TIGR02032">
    <property type="entry name" value="GG-red-SF"/>
    <property type="match status" value="1"/>
</dbReference>
<dbReference type="InterPro" id="IPR036188">
    <property type="entry name" value="FAD/NAD-bd_sf"/>
</dbReference>
<accession>A0ABV3GKP6</accession>
<dbReference type="PANTHER" id="PTHR42685">
    <property type="entry name" value="GERANYLGERANYL DIPHOSPHATE REDUCTASE"/>
    <property type="match status" value="1"/>
</dbReference>
<keyword evidence="3" id="KW-1185">Reference proteome</keyword>
<dbReference type="Pfam" id="PF01494">
    <property type="entry name" value="FAD_binding_3"/>
    <property type="match status" value="1"/>
</dbReference>
<dbReference type="EMBL" id="JBFALK010000014">
    <property type="protein sequence ID" value="MEV0971986.1"/>
    <property type="molecule type" value="Genomic_DNA"/>
</dbReference>
<name>A0ABV3GKP6_MICGL</name>
<dbReference type="InterPro" id="IPR002938">
    <property type="entry name" value="FAD-bd"/>
</dbReference>
<sequence>MPASESGRDADVIVVGAGPAGSTTAFYLAQAGLTVLLLEKTRFPREKVCGDGLTPRAVKELIAMGVDIDAPGWIRNKGLRVVGGGLRFELDWPELSSFPDFGLVRTRKDFDQILADNAVRAGVTLLQGVNVTGPILDERSGHVVGVTAKQDGEEVAFRSRLVVAADGNSTRLSLAMGLHKRPDRPMGVAVRTYFTSPRHDDDYLETWLELWDGDRLLPGYGWIFGVGDGTSNVGLGLLNTNDAFKNIDYRDLLRRWVKNMPAEWGYNEENMIGPIRGAALPMGFNRQPHYTRGLVLVGDAGGTINPFNGEGIAYAMETGRTAADAVVTALSQPTPARRERVLRAYPRILKDAYGGYFTLGRYFVEAIGRPGVMNFATRHAMPHPRLMRFALKLLGNLTDPRGDASDRIINALSKVAPSA</sequence>
<dbReference type="Proteomes" id="UP001551675">
    <property type="component" value="Unassembled WGS sequence"/>
</dbReference>